<keyword evidence="2" id="KW-1185">Reference proteome</keyword>
<protein>
    <submittedName>
        <fullName evidence="1">Aldehyde dehydrogenase</fullName>
    </submittedName>
</protein>
<accession>A0ACB8BSA8</accession>
<dbReference type="EMBL" id="MU266351">
    <property type="protein sequence ID" value="KAH7928569.1"/>
    <property type="molecule type" value="Genomic_DNA"/>
</dbReference>
<organism evidence="1 2">
    <name type="scientific">Leucogyrophana mollusca</name>
    <dbReference type="NCBI Taxonomy" id="85980"/>
    <lineage>
        <taxon>Eukaryota</taxon>
        <taxon>Fungi</taxon>
        <taxon>Dikarya</taxon>
        <taxon>Basidiomycota</taxon>
        <taxon>Agaricomycotina</taxon>
        <taxon>Agaricomycetes</taxon>
        <taxon>Agaricomycetidae</taxon>
        <taxon>Boletales</taxon>
        <taxon>Boletales incertae sedis</taxon>
        <taxon>Leucogyrophana</taxon>
    </lineage>
</organism>
<name>A0ACB8BSA8_9AGAM</name>
<sequence>MSADNKFASTSLEEIDQIHASLRQGFKSGKLKSIAYRKVQILQLGYLLQDNVRRFKDAFAVDLGRPALESAFLELDSTIGDCKVAYDRVEKWAKTEKAPFNLNFFAFGPVVRNEPKGVVPNISPFNYPVWTAIGPIIGAIAAGNCVVLKPSELSANVSGLIAELVPKYMDPDAMRVVMGGIAETTKLLELPWDHILYTGGGRVARIISAAAAKTLSPITLELGGKSPVVIDPKCDLTTAARRILWGKAVNAGQTCIAPDYVLVPRDFEEKFVDALKAAHAEFYPKGALNSSDISTIISAGHFSRIKGLLDKTEGEIVFGGETDESRKFIAPTVVKGVKETDSLMSEELFGPILPVMPVENVDAAIEYINKKDHPLSLYVFSQDAAFKSKVFDNTQSGSAIANDVIIHGGADGLPFGGTGPSGSGYHHGKYSFDEFTHLRASLDSPSWIDKILGSRYPPYTSKKENFLTKNLGVRLPARPSPSQLNVHAKS</sequence>
<gene>
    <name evidence="1" type="ORF">BV22DRAFT_1030508</name>
</gene>
<proteinExistence type="predicted"/>
<dbReference type="Proteomes" id="UP000790709">
    <property type="component" value="Unassembled WGS sequence"/>
</dbReference>
<evidence type="ECO:0000313" key="2">
    <source>
        <dbReference type="Proteomes" id="UP000790709"/>
    </source>
</evidence>
<reference evidence="1" key="1">
    <citation type="journal article" date="2021" name="New Phytol.">
        <title>Evolutionary innovations through gain and loss of genes in the ectomycorrhizal Boletales.</title>
        <authorList>
            <person name="Wu G."/>
            <person name="Miyauchi S."/>
            <person name="Morin E."/>
            <person name="Kuo A."/>
            <person name="Drula E."/>
            <person name="Varga T."/>
            <person name="Kohler A."/>
            <person name="Feng B."/>
            <person name="Cao Y."/>
            <person name="Lipzen A."/>
            <person name="Daum C."/>
            <person name="Hundley H."/>
            <person name="Pangilinan J."/>
            <person name="Johnson J."/>
            <person name="Barry K."/>
            <person name="LaButti K."/>
            <person name="Ng V."/>
            <person name="Ahrendt S."/>
            <person name="Min B."/>
            <person name="Choi I.G."/>
            <person name="Park H."/>
            <person name="Plett J.M."/>
            <person name="Magnuson J."/>
            <person name="Spatafora J.W."/>
            <person name="Nagy L.G."/>
            <person name="Henrissat B."/>
            <person name="Grigoriev I.V."/>
            <person name="Yang Z.L."/>
            <person name="Xu J."/>
            <person name="Martin F.M."/>
        </authorList>
    </citation>
    <scope>NUCLEOTIDE SEQUENCE</scope>
    <source>
        <strain evidence="1">KUC20120723A-06</strain>
    </source>
</reference>
<evidence type="ECO:0000313" key="1">
    <source>
        <dbReference type="EMBL" id="KAH7928569.1"/>
    </source>
</evidence>
<comment type="caution">
    <text evidence="1">The sequence shown here is derived from an EMBL/GenBank/DDBJ whole genome shotgun (WGS) entry which is preliminary data.</text>
</comment>